<keyword evidence="1" id="KW-0812">Transmembrane</keyword>
<reference evidence="2 3" key="1">
    <citation type="submission" date="2024-11" db="EMBL/GenBank/DDBJ databases">
        <title>The Natural Products Discovery Center: Release of the First 8490 Sequenced Strains for Exploring Actinobacteria Biosynthetic Diversity.</title>
        <authorList>
            <person name="Kalkreuter E."/>
            <person name="Kautsar S.A."/>
            <person name="Yang D."/>
            <person name="Bader C.D."/>
            <person name="Teijaro C.N."/>
            <person name="Fluegel L."/>
            <person name="Davis C.M."/>
            <person name="Simpson J.R."/>
            <person name="Lauterbach L."/>
            <person name="Steele A.D."/>
            <person name="Gui C."/>
            <person name="Meng S."/>
            <person name="Li G."/>
            <person name="Viehrig K."/>
            <person name="Ye F."/>
            <person name="Su P."/>
            <person name="Kiefer A.F."/>
            <person name="Nichols A."/>
            <person name="Cepeda A.J."/>
            <person name="Yan W."/>
            <person name="Fan B."/>
            <person name="Jiang Y."/>
            <person name="Adhikari A."/>
            <person name="Zheng C.-J."/>
            <person name="Schuster L."/>
            <person name="Cowan T.M."/>
            <person name="Smanski M.J."/>
            <person name="Chevrette M.G."/>
            <person name="De Carvalho L.P.S."/>
            <person name="Shen B."/>
        </authorList>
    </citation>
    <scope>NUCLEOTIDE SEQUENCE [LARGE SCALE GENOMIC DNA]</scope>
    <source>
        <strain evidence="2 3">NPDC020863</strain>
    </source>
</reference>
<keyword evidence="3" id="KW-1185">Reference proteome</keyword>
<protein>
    <recommendedName>
        <fullName evidence="4">Secreted protein</fullName>
    </recommendedName>
</protein>
<keyword evidence="1" id="KW-0472">Membrane</keyword>
<dbReference type="Proteomes" id="UP001620295">
    <property type="component" value="Unassembled WGS sequence"/>
</dbReference>
<evidence type="ECO:0008006" key="4">
    <source>
        <dbReference type="Google" id="ProtNLM"/>
    </source>
</evidence>
<evidence type="ECO:0000313" key="3">
    <source>
        <dbReference type="Proteomes" id="UP001620295"/>
    </source>
</evidence>
<proteinExistence type="predicted"/>
<sequence>MPRLALYALAVCVLAAVAAVVSFARGSWIGVVWILLAGLSSNMAWYYLRKAKMDRAAVGEGAREASV</sequence>
<evidence type="ECO:0000313" key="2">
    <source>
        <dbReference type="EMBL" id="MFK4265371.1"/>
    </source>
</evidence>
<dbReference type="RefSeq" id="WP_358636729.1">
    <property type="nucleotide sequence ID" value="NZ_JBFACG010000005.1"/>
</dbReference>
<evidence type="ECO:0000256" key="1">
    <source>
        <dbReference type="SAM" id="Phobius"/>
    </source>
</evidence>
<dbReference type="EMBL" id="JBJDQH010000003">
    <property type="protein sequence ID" value="MFK4265371.1"/>
    <property type="molecule type" value="Genomic_DNA"/>
</dbReference>
<comment type="caution">
    <text evidence="2">The sequence shown here is derived from an EMBL/GenBank/DDBJ whole genome shotgun (WGS) entry which is preliminary data.</text>
</comment>
<accession>A0ABW8LHI1</accession>
<keyword evidence="1" id="KW-1133">Transmembrane helix</keyword>
<feature type="transmembrane region" description="Helical" evidence="1">
    <location>
        <begin position="28"/>
        <end position="48"/>
    </location>
</feature>
<name>A0ABW8LHI1_9ACTN</name>
<gene>
    <name evidence="2" type="ORF">ACI2L5_10545</name>
</gene>
<organism evidence="2 3">
    <name type="scientific">Streptomyces milbemycinicus</name>
    <dbReference type="NCBI Taxonomy" id="476552"/>
    <lineage>
        <taxon>Bacteria</taxon>
        <taxon>Bacillati</taxon>
        <taxon>Actinomycetota</taxon>
        <taxon>Actinomycetes</taxon>
        <taxon>Kitasatosporales</taxon>
        <taxon>Streptomycetaceae</taxon>
        <taxon>Streptomyces</taxon>
    </lineage>
</organism>